<evidence type="ECO:0000313" key="2">
    <source>
        <dbReference type="Proteomes" id="UP000319557"/>
    </source>
</evidence>
<evidence type="ECO:0008006" key="3">
    <source>
        <dbReference type="Google" id="ProtNLM"/>
    </source>
</evidence>
<dbReference type="SUPFAM" id="SSF48371">
    <property type="entry name" value="ARM repeat"/>
    <property type="match status" value="1"/>
</dbReference>
<proteinExistence type="predicted"/>
<gene>
    <name evidence="1" type="ORF">EC9_39410</name>
</gene>
<dbReference type="Proteomes" id="UP000319557">
    <property type="component" value="Chromosome"/>
</dbReference>
<dbReference type="KEGG" id="ruv:EC9_39410"/>
<dbReference type="EMBL" id="CP036261">
    <property type="protein sequence ID" value="QDS89741.1"/>
    <property type="molecule type" value="Genomic_DNA"/>
</dbReference>
<sequence>MSLAVLIQVYDETRRLAIAGSNLAAGDFRLTKLVDPLEKSAAKAPVFGQVAASIQRLVDAPADESAQALLDLSSLVSAILYTQGQTTIQGELEPIATSSLGTQTTQVSAKLMKPLIEALTSTGSGRMETIREAFDQGAFADLRIINLAVAALDDTYPELADFVADRIVPGYGDAIVPLIAAEIDIKGRAGNVRRLRTLYRLDPQAARPLVLEAFENGSKDMKIAALGCLGDSDDDLPHLHDQAKARSKEVRRVALERLARFNDDKTISIYSAALQSKDLELAAIPVSQNRSATLAEVARETVRQQASDLLDAKSSGKLGPSLVRLHTLLLTLQERNDPPTLELLQWLFSQHAALTRLKGTPIAGADVVQQLTQVMLSTGAASMHQLLVESRDELPDDIFVNCLRAGVESLTPREVYEVFSPYYQVGSKVRGKAKQRHEAVQRFIVYGGDRELWYMHSRVAAAHRDREGDEAELSRPRVWDANWLDDAIAQDDLEAVTELAIASTPPLDEYLSTKFAALLKRSARVYELRNVVAVMIRVGHVEATDSWIAAIEKLGSKSSGYGLYWITQLAGDLPESEIAKVEAILPTLPESAVDEIVAALGPRKLEAGT</sequence>
<evidence type="ECO:0000313" key="1">
    <source>
        <dbReference type="EMBL" id="QDS89741.1"/>
    </source>
</evidence>
<dbReference type="OrthoDB" id="83685at2"/>
<protein>
    <recommendedName>
        <fullName evidence="3">HEAT repeat protein</fullName>
    </recommendedName>
</protein>
<dbReference type="InterPro" id="IPR016024">
    <property type="entry name" value="ARM-type_fold"/>
</dbReference>
<reference evidence="1 2" key="1">
    <citation type="submission" date="2019-02" db="EMBL/GenBank/DDBJ databases">
        <title>Deep-cultivation of Planctomycetes and their phenomic and genomic characterization uncovers novel biology.</title>
        <authorList>
            <person name="Wiegand S."/>
            <person name="Jogler M."/>
            <person name="Boedeker C."/>
            <person name="Pinto D."/>
            <person name="Vollmers J."/>
            <person name="Rivas-Marin E."/>
            <person name="Kohn T."/>
            <person name="Peeters S.H."/>
            <person name="Heuer A."/>
            <person name="Rast P."/>
            <person name="Oberbeckmann S."/>
            <person name="Bunk B."/>
            <person name="Jeske O."/>
            <person name="Meyerdierks A."/>
            <person name="Storesund J.E."/>
            <person name="Kallscheuer N."/>
            <person name="Luecker S."/>
            <person name="Lage O.M."/>
            <person name="Pohl T."/>
            <person name="Merkel B.J."/>
            <person name="Hornburger P."/>
            <person name="Mueller R.-W."/>
            <person name="Bruemmer F."/>
            <person name="Labrenz M."/>
            <person name="Spormann A.M."/>
            <person name="Op den Camp H."/>
            <person name="Overmann J."/>
            <person name="Amann R."/>
            <person name="Jetten M.S.M."/>
            <person name="Mascher T."/>
            <person name="Medema M.H."/>
            <person name="Devos D.P."/>
            <person name="Kaster A.-K."/>
            <person name="Ovreas L."/>
            <person name="Rohde M."/>
            <person name="Galperin M.Y."/>
            <person name="Jogler C."/>
        </authorList>
    </citation>
    <scope>NUCLEOTIDE SEQUENCE [LARGE SCALE GENOMIC DNA]</scope>
    <source>
        <strain evidence="1 2">EC9</strain>
    </source>
</reference>
<keyword evidence="2" id="KW-1185">Reference proteome</keyword>
<organism evidence="1 2">
    <name type="scientific">Rosistilla ulvae</name>
    <dbReference type="NCBI Taxonomy" id="1930277"/>
    <lineage>
        <taxon>Bacteria</taxon>
        <taxon>Pseudomonadati</taxon>
        <taxon>Planctomycetota</taxon>
        <taxon>Planctomycetia</taxon>
        <taxon>Pirellulales</taxon>
        <taxon>Pirellulaceae</taxon>
        <taxon>Rosistilla</taxon>
    </lineage>
</organism>
<dbReference type="RefSeq" id="WP_145347639.1">
    <property type="nucleotide sequence ID" value="NZ_CP036261.1"/>
</dbReference>
<dbReference type="AlphaFoldDB" id="A0A517M4E1"/>
<name>A0A517M4E1_9BACT</name>
<accession>A0A517M4E1</accession>